<evidence type="ECO:0000256" key="3">
    <source>
        <dbReference type="ARBA" id="ARBA00022801"/>
    </source>
</evidence>
<keyword evidence="2" id="KW-0255">Endonuclease</keyword>
<keyword evidence="1" id="KW-0540">Nuclease</keyword>
<sequence length="139" mass="15986">MENIATASSEIHKVIRVIDGDTIELENKERVRYIGINTPETVDPRRPVQCFGLEAKQKNKELVEGKAVRLETDVSNKDKYGRLLRYVYVGDNFINLLLVQEGYAQTSTFPPNVKYQLLFLEAEKEARAKKLGLWNKCKK</sequence>
<dbReference type="PANTHER" id="PTHR12302">
    <property type="entry name" value="EBNA2 BINDING PROTEIN P100"/>
    <property type="match status" value="1"/>
</dbReference>
<feature type="domain" description="TNase-like" evidence="4">
    <location>
        <begin position="8"/>
        <end position="136"/>
    </location>
</feature>
<evidence type="ECO:0000313" key="6">
    <source>
        <dbReference type="Proteomes" id="UP000034539"/>
    </source>
</evidence>
<evidence type="ECO:0000313" key="5">
    <source>
        <dbReference type="EMBL" id="KKR34379.1"/>
    </source>
</evidence>
<reference evidence="5 6" key="1">
    <citation type="journal article" date="2015" name="Nature">
        <title>rRNA introns, odd ribosomes, and small enigmatic genomes across a large radiation of phyla.</title>
        <authorList>
            <person name="Brown C.T."/>
            <person name="Hug L.A."/>
            <person name="Thomas B.C."/>
            <person name="Sharon I."/>
            <person name="Castelle C.J."/>
            <person name="Singh A."/>
            <person name="Wilkins M.J."/>
            <person name="Williams K.H."/>
            <person name="Banfield J.F."/>
        </authorList>
    </citation>
    <scope>NUCLEOTIDE SEQUENCE [LARGE SCALE GENOMIC DNA]</scope>
</reference>
<proteinExistence type="predicted"/>
<dbReference type="GO" id="GO:0004519">
    <property type="term" value="F:endonuclease activity"/>
    <property type="evidence" value="ECO:0007669"/>
    <property type="project" value="UniProtKB-KW"/>
</dbReference>
<evidence type="ECO:0000256" key="1">
    <source>
        <dbReference type="ARBA" id="ARBA00022722"/>
    </source>
</evidence>
<keyword evidence="3" id="KW-0378">Hydrolase</keyword>
<protein>
    <submittedName>
        <fullName evidence="5">Thermonuclease</fullName>
    </submittedName>
</protein>
<dbReference type="AlphaFoldDB" id="A0A0G0Q1X1"/>
<accession>A0A0G0Q1X1</accession>
<gene>
    <name evidence="5" type="ORF">UT63_C0002G0024</name>
</gene>
<dbReference type="InterPro" id="IPR035437">
    <property type="entry name" value="SNase_OB-fold_sf"/>
</dbReference>
<dbReference type="GO" id="GO:0016787">
    <property type="term" value="F:hydrolase activity"/>
    <property type="evidence" value="ECO:0007669"/>
    <property type="project" value="UniProtKB-KW"/>
</dbReference>
<dbReference type="PANTHER" id="PTHR12302:SF3">
    <property type="entry name" value="SERINE_THREONINE-PROTEIN KINASE 31"/>
    <property type="match status" value="1"/>
</dbReference>
<dbReference type="PROSITE" id="PS50830">
    <property type="entry name" value="TNASE_3"/>
    <property type="match status" value="1"/>
</dbReference>
<organism evidence="5 6">
    <name type="scientific">Candidatus Gottesmanbacteria bacterium GW2011_GWC2_39_8</name>
    <dbReference type="NCBI Taxonomy" id="1618450"/>
    <lineage>
        <taxon>Bacteria</taxon>
        <taxon>Candidatus Gottesmaniibacteriota</taxon>
    </lineage>
</organism>
<dbReference type="SMART" id="SM00318">
    <property type="entry name" value="SNc"/>
    <property type="match status" value="1"/>
</dbReference>
<evidence type="ECO:0000256" key="2">
    <source>
        <dbReference type="ARBA" id="ARBA00022759"/>
    </source>
</evidence>
<comment type="caution">
    <text evidence="5">The sequence shown here is derived from an EMBL/GenBank/DDBJ whole genome shotgun (WGS) entry which is preliminary data.</text>
</comment>
<dbReference type="Gene3D" id="2.40.50.90">
    <property type="match status" value="1"/>
</dbReference>
<dbReference type="SUPFAM" id="SSF50199">
    <property type="entry name" value="Staphylococcal nuclease"/>
    <property type="match status" value="1"/>
</dbReference>
<evidence type="ECO:0000259" key="4">
    <source>
        <dbReference type="PROSITE" id="PS50830"/>
    </source>
</evidence>
<name>A0A0G0Q1X1_9BACT</name>
<dbReference type="Pfam" id="PF00565">
    <property type="entry name" value="SNase"/>
    <property type="match status" value="1"/>
</dbReference>
<dbReference type="EMBL" id="LBXN01000002">
    <property type="protein sequence ID" value="KKR34379.1"/>
    <property type="molecule type" value="Genomic_DNA"/>
</dbReference>
<dbReference type="InterPro" id="IPR016071">
    <property type="entry name" value="Staphylococal_nuclease_OB-fold"/>
</dbReference>
<dbReference type="Proteomes" id="UP000034539">
    <property type="component" value="Unassembled WGS sequence"/>
</dbReference>